<feature type="transmembrane region" description="Helical" evidence="1">
    <location>
        <begin position="26"/>
        <end position="47"/>
    </location>
</feature>
<feature type="non-terminal residue" evidence="3">
    <location>
        <position position="1"/>
    </location>
</feature>
<protein>
    <submittedName>
        <fullName evidence="3">Uncharacterized protein LOC111385414</fullName>
    </submittedName>
</protein>
<evidence type="ECO:0000256" key="1">
    <source>
        <dbReference type="SAM" id="Phobius"/>
    </source>
</evidence>
<evidence type="ECO:0000259" key="2">
    <source>
        <dbReference type="PROSITE" id="PS50222"/>
    </source>
</evidence>
<dbReference type="GO" id="GO:0005509">
    <property type="term" value="F:calcium ion binding"/>
    <property type="evidence" value="ECO:0007669"/>
    <property type="project" value="InterPro"/>
</dbReference>
<dbReference type="Gramene" id="OE9A117528T1">
    <property type="protein sequence ID" value="OE9A117528C1"/>
    <property type="gene ID" value="OE9A117528"/>
</dbReference>
<dbReference type="InterPro" id="IPR002048">
    <property type="entry name" value="EF_hand_dom"/>
</dbReference>
<dbReference type="EMBL" id="CACTIH010000333">
    <property type="protein sequence ID" value="CAA2959556.1"/>
    <property type="molecule type" value="Genomic_DNA"/>
</dbReference>
<organism evidence="3 4">
    <name type="scientific">Olea europaea subsp. europaea</name>
    <dbReference type="NCBI Taxonomy" id="158383"/>
    <lineage>
        <taxon>Eukaryota</taxon>
        <taxon>Viridiplantae</taxon>
        <taxon>Streptophyta</taxon>
        <taxon>Embryophyta</taxon>
        <taxon>Tracheophyta</taxon>
        <taxon>Spermatophyta</taxon>
        <taxon>Magnoliopsida</taxon>
        <taxon>eudicotyledons</taxon>
        <taxon>Gunneridae</taxon>
        <taxon>Pentapetalae</taxon>
        <taxon>asterids</taxon>
        <taxon>lamiids</taxon>
        <taxon>Lamiales</taxon>
        <taxon>Oleaceae</taxon>
        <taxon>Oleeae</taxon>
        <taxon>Olea</taxon>
    </lineage>
</organism>
<dbReference type="PANTHER" id="PTHR37754">
    <property type="entry name" value="CALCIUM ION-BINDING PROTEIN"/>
    <property type="match status" value="1"/>
</dbReference>
<dbReference type="PROSITE" id="PS50222">
    <property type="entry name" value="EF_HAND_2"/>
    <property type="match status" value="1"/>
</dbReference>
<name>A0A8S0Q076_OLEEU</name>
<evidence type="ECO:0000313" key="4">
    <source>
        <dbReference type="Proteomes" id="UP000594638"/>
    </source>
</evidence>
<gene>
    <name evidence="3" type="ORF">OLEA9_A117528</name>
</gene>
<dbReference type="AlphaFoldDB" id="A0A8S0Q076"/>
<keyword evidence="1" id="KW-0472">Membrane</keyword>
<keyword evidence="1" id="KW-1133">Transmembrane helix</keyword>
<dbReference type="Proteomes" id="UP000594638">
    <property type="component" value="Unassembled WGS sequence"/>
</dbReference>
<evidence type="ECO:0000313" key="3">
    <source>
        <dbReference type="EMBL" id="CAA2959556.1"/>
    </source>
</evidence>
<keyword evidence="1" id="KW-0812">Transmembrane</keyword>
<proteinExistence type="predicted"/>
<dbReference type="PANTHER" id="PTHR37754:SF4">
    <property type="entry name" value="EF-HAND DOMAIN-CONTAINING PROTEIN"/>
    <property type="match status" value="1"/>
</dbReference>
<keyword evidence="4" id="KW-1185">Reference proteome</keyword>
<accession>A0A8S0Q076</accession>
<feature type="domain" description="EF-hand" evidence="2">
    <location>
        <begin position="1"/>
        <end position="25"/>
    </location>
</feature>
<feature type="transmembrane region" description="Helical" evidence="1">
    <location>
        <begin position="68"/>
        <end position="85"/>
    </location>
</feature>
<comment type="caution">
    <text evidence="3">The sequence shown here is derived from an EMBL/GenBank/DDBJ whole genome shotgun (WGS) entry which is preliminary data.</text>
</comment>
<dbReference type="OrthoDB" id="47513at2759"/>
<reference evidence="3 4" key="1">
    <citation type="submission" date="2019-12" db="EMBL/GenBank/DDBJ databases">
        <authorList>
            <person name="Alioto T."/>
            <person name="Alioto T."/>
            <person name="Gomez Garrido J."/>
        </authorList>
    </citation>
    <scope>NUCLEOTIDE SEQUENCE [LARGE SCALE GENOMIC DNA]</scope>
</reference>
<sequence>ESDINLDGELDREEFVKFMNKMTKDAFITMSQGLITTLAVAPTLALLTKRSTENVPGIGKVVQKLPNSVYASLVTLVIVLFQQGVEKA</sequence>